<gene>
    <name evidence="4" type="ORF">BJ212DRAFT_1443618</name>
</gene>
<dbReference type="Pfam" id="PF05368">
    <property type="entry name" value="NmrA"/>
    <property type="match status" value="1"/>
</dbReference>
<dbReference type="Gene3D" id="3.40.50.720">
    <property type="entry name" value="NAD(P)-binding Rossmann-like Domain"/>
    <property type="match status" value="1"/>
</dbReference>
<evidence type="ECO:0000256" key="1">
    <source>
        <dbReference type="ARBA" id="ARBA00022857"/>
    </source>
</evidence>
<reference evidence="4" key="1">
    <citation type="journal article" date="2020" name="New Phytol.">
        <title>Comparative genomics reveals dynamic genome evolution in host specialist ectomycorrhizal fungi.</title>
        <authorList>
            <person name="Lofgren L.A."/>
            <person name="Nguyen N.H."/>
            <person name="Vilgalys R."/>
            <person name="Ruytinx J."/>
            <person name="Liao H.L."/>
            <person name="Branco S."/>
            <person name="Kuo A."/>
            <person name="LaButti K."/>
            <person name="Lipzen A."/>
            <person name="Andreopoulos W."/>
            <person name="Pangilinan J."/>
            <person name="Riley R."/>
            <person name="Hundley H."/>
            <person name="Na H."/>
            <person name="Barry K."/>
            <person name="Grigoriev I.V."/>
            <person name="Stajich J.E."/>
            <person name="Kennedy P.G."/>
        </authorList>
    </citation>
    <scope>NUCLEOTIDE SEQUENCE</scope>
    <source>
        <strain evidence="4">MN1</strain>
    </source>
</reference>
<dbReference type="InterPro" id="IPR051609">
    <property type="entry name" value="NmrA/Isoflavone_reductase-like"/>
</dbReference>
<dbReference type="InterPro" id="IPR036291">
    <property type="entry name" value="NAD(P)-bd_dom_sf"/>
</dbReference>
<sequence length="282" mass="29929">MSLYTSFAVTGAGPQSALLERGASVVALARPSSTSTSSPLLEGAKIATADYTDVKAVASILREHKVEVVISAVAYGALPSQSSIADAAKEAGVKLFVPSEFGLPTEGGKGGHLVIKSEFADYLKSLGIPSLRFYTGMFMEFVPLFAGVDTGKFLVLGKGDASFSTTALDDVAVLYNLGFTAHVLTSLPPAKLHDATFRIEGERTSFNKVGALYASKNIPVEHVTSLPEGYVKQTLLQSLFEQGRGSSGWDNYADKDIPENAHSGNAAWPGHQWKTVKEVLEL</sequence>
<proteinExistence type="predicted"/>
<keyword evidence="2" id="KW-0560">Oxidoreductase</keyword>
<dbReference type="GO" id="GO:0016491">
    <property type="term" value="F:oxidoreductase activity"/>
    <property type="evidence" value="ECO:0007669"/>
    <property type="project" value="UniProtKB-KW"/>
</dbReference>
<keyword evidence="1" id="KW-0521">NADP</keyword>
<dbReference type="PANTHER" id="PTHR47706:SF9">
    <property type="entry name" value="NMRA-LIKE DOMAIN-CONTAINING PROTEIN-RELATED"/>
    <property type="match status" value="1"/>
</dbReference>
<evidence type="ECO:0000313" key="4">
    <source>
        <dbReference type="EMBL" id="KAG1825490.1"/>
    </source>
</evidence>
<dbReference type="GeneID" id="64631874"/>
<dbReference type="EMBL" id="JABBWG010000002">
    <property type="protein sequence ID" value="KAG1825490.1"/>
    <property type="molecule type" value="Genomic_DNA"/>
</dbReference>
<evidence type="ECO:0000313" key="5">
    <source>
        <dbReference type="Proteomes" id="UP000807769"/>
    </source>
</evidence>
<protein>
    <recommendedName>
        <fullName evidence="3">NmrA-like domain-containing protein</fullName>
    </recommendedName>
</protein>
<feature type="domain" description="NmrA-like" evidence="3">
    <location>
        <begin position="16"/>
        <end position="140"/>
    </location>
</feature>
<dbReference type="RefSeq" id="XP_041198743.1">
    <property type="nucleotide sequence ID" value="XM_041337858.1"/>
</dbReference>
<comment type="caution">
    <text evidence="4">The sequence shown here is derived from an EMBL/GenBank/DDBJ whole genome shotgun (WGS) entry which is preliminary data.</text>
</comment>
<dbReference type="InterPro" id="IPR008030">
    <property type="entry name" value="NmrA-like"/>
</dbReference>
<name>A0A9P7JIW2_9AGAM</name>
<dbReference type="PANTHER" id="PTHR47706">
    <property type="entry name" value="NMRA-LIKE FAMILY PROTEIN"/>
    <property type="match status" value="1"/>
</dbReference>
<organism evidence="4 5">
    <name type="scientific">Suillus subaureus</name>
    <dbReference type="NCBI Taxonomy" id="48587"/>
    <lineage>
        <taxon>Eukaryota</taxon>
        <taxon>Fungi</taxon>
        <taxon>Dikarya</taxon>
        <taxon>Basidiomycota</taxon>
        <taxon>Agaricomycotina</taxon>
        <taxon>Agaricomycetes</taxon>
        <taxon>Agaricomycetidae</taxon>
        <taxon>Boletales</taxon>
        <taxon>Suillineae</taxon>
        <taxon>Suillaceae</taxon>
        <taxon>Suillus</taxon>
    </lineage>
</organism>
<evidence type="ECO:0000256" key="2">
    <source>
        <dbReference type="ARBA" id="ARBA00023002"/>
    </source>
</evidence>
<evidence type="ECO:0000259" key="3">
    <source>
        <dbReference type="Pfam" id="PF05368"/>
    </source>
</evidence>
<keyword evidence="5" id="KW-1185">Reference proteome</keyword>
<dbReference type="SUPFAM" id="SSF51735">
    <property type="entry name" value="NAD(P)-binding Rossmann-fold domains"/>
    <property type="match status" value="1"/>
</dbReference>
<dbReference type="AlphaFoldDB" id="A0A9P7JIW2"/>
<dbReference type="OrthoDB" id="5283654at2759"/>
<accession>A0A9P7JIW2</accession>
<dbReference type="Proteomes" id="UP000807769">
    <property type="component" value="Unassembled WGS sequence"/>
</dbReference>